<feature type="domain" description="F-box/LRR-repeat protein 15-like leucin rich repeat" evidence="2">
    <location>
        <begin position="100"/>
        <end position="250"/>
    </location>
</feature>
<dbReference type="GO" id="GO:0031146">
    <property type="term" value="P:SCF-dependent proteasomal ubiquitin-dependent protein catabolic process"/>
    <property type="evidence" value="ECO:0007669"/>
    <property type="project" value="TreeGrafter"/>
</dbReference>
<dbReference type="Pfam" id="PF25372">
    <property type="entry name" value="DUF7885"/>
    <property type="match status" value="1"/>
</dbReference>
<organism evidence="3">
    <name type="scientific">Timema genevievae</name>
    <name type="common">Walking stick</name>
    <dbReference type="NCBI Taxonomy" id="629358"/>
    <lineage>
        <taxon>Eukaryota</taxon>
        <taxon>Metazoa</taxon>
        <taxon>Ecdysozoa</taxon>
        <taxon>Arthropoda</taxon>
        <taxon>Hexapoda</taxon>
        <taxon>Insecta</taxon>
        <taxon>Pterygota</taxon>
        <taxon>Neoptera</taxon>
        <taxon>Polyneoptera</taxon>
        <taxon>Phasmatodea</taxon>
        <taxon>Timematodea</taxon>
        <taxon>Timematoidea</taxon>
        <taxon>Timematidae</taxon>
        <taxon>Timema</taxon>
    </lineage>
</organism>
<dbReference type="InterPro" id="IPR057207">
    <property type="entry name" value="FBXL15_LRR"/>
</dbReference>
<accession>A0A7R9JQQ1</accession>
<dbReference type="GO" id="GO:0019005">
    <property type="term" value="C:SCF ubiquitin ligase complex"/>
    <property type="evidence" value="ECO:0007669"/>
    <property type="project" value="TreeGrafter"/>
</dbReference>
<dbReference type="InterPro" id="IPR032675">
    <property type="entry name" value="LRR_dom_sf"/>
</dbReference>
<evidence type="ECO:0000313" key="3">
    <source>
        <dbReference type="EMBL" id="CAD7587456.1"/>
    </source>
</evidence>
<dbReference type="FunFam" id="3.80.10.10:FF:000087">
    <property type="entry name" value="F-box/LRR-repeat protein 16 isoform X1"/>
    <property type="match status" value="1"/>
</dbReference>
<evidence type="ECO:0000256" key="1">
    <source>
        <dbReference type="SAM" id="MobiDB-lite"/>
    </source>
</evidence>
<protein>
    <recommendedName>
        <fullName evidence="2">F-box/LRR-repeat protein 15-like leucin rich repeat domain-containing protein</fullName>
    </recommendedName>
</protein>
<reference evidence="3" key="1">
    <citation type="submission" date="2020-11" db="EMBL/GenBank/DDBJ databases">
        <authorList>
            <person name="Tran Van P."/>
        </authorList>
    </citation>
    <scope>NUCLEOTIDE SEQUENCE</scope>
</reference>
<feature type="region of interest" description="Disordered" evidence="1">
    <location>
        <begin position="1"/>
        <end position="65"/>
    </location>
</feature>
<dbReference type="InterPro" id="IPR006553">
    <property type="entry name" value="Leu-rich_rpt_Cys-con_subtyp"/>
</dbReference>
<feature type="compositionally biased region" description="Polar residues" evidence="1">
    <location>
        <begin position="56"/>
        <end position="65"/>
    </location>
</feature>
<dbReference type="SUPFAM" id="SSF52047">
    <property type="entry name" value="RNI-like"/>
    <property type="match status" value="1"/>
</dbReference>
<proteinExistence type="predicted"/>
<dbReference type="PANTHER" id="PTHR13318:SF193">
    <property type="entry name" value="F-BOX_LRR-REPEAT PROTEIN 16"/>
    <property type="match status" value="1"/>
</dbReference>
<feature type="compositionally biased region" description="Polar residues" evidence="1">
    <location>
        <begin position="21"/>
        <end position="42"/>
    </location>
</feature>
<dbReference type="PANTHER" id="PTHR13318">
    <property type="entry name" value="PARTNER OF PAIRED, ISOFORM B-RELATED"/>
    <property type="match status" value="1"/>
</dbReference>
<dbReference type="Gene3D" id="3.80.10.10">
    <property type="entry name" value="Ribonuclease Inhibitor"/>
    <property type="match status" value="3"/>
</dbReference>
<dbReference type="InterPro" id="IPR001611">
    <property type="entry name" value="Leu-rich_rpt"/>
</dbReference>
<dbReference type="EMBL" id="OE839500">
    <property type="protein sequence ID" value="CAD7587456.1"/>
    <property type="molecule type" value="Genomic_DNA"/>
</dbReference>
<evidence type="ECO:0000259" key="2">
    <source>
        <dbReference type="Pfam" id="PF25372"/>
    </source>
</evidence>
<dbReference type="AlphaFoldDB" id="A0A7R9JQQ1"/>
<dbReference type="SMART" id="SM00367">
    <property type="entry name" value="LRR_CC"/>
    <property type="match status" value="6"/>
</dbReference>
<dbReference type="Pfam" id="PF13516">
    <property type="entry name" value="LRR_6"/>
    <property type="match status" value="1"/>
</dbReference>
<name>A0A7R9JQQ1_TIMGE</name>
<sequence>MVLKAHQGSPRLPNGPHGSSRLPNSPQGSSRLPNGPQGSSRLPNGPHGSSRLPNGPQGSSRLINCPQGSSMVLKAPLGSSRLLKYPTIHPMNRHGLLQALFELELAGCNEITEAGLWACLTPRVVSLTLTDCINVADEAVGAVAQLLPSLYEFSLQAYHVTDAALGYFSPKQSNSLSILRLQSCWELTNHGVVNIVHSLPNLTVLSLSGCSKITDEGVELIAENLQKLRSLDLSWCPRITDAALECVHVTDIGVGYISTMLSLSALFLRWCSQVRDFGLQHLCGMRNLQVLSLAGCPLLTSSGLSSLIQLRHLQELELTNCPGASRELFEYLREHLPRCLVIE</sequence>
<gene>
    <name evidence="3" type="ORF">TGEB3V08_LOCUS1650</name>
</gene>